<sequence>MLVALVQSALKYKQMEPRALRLVTWTLLIAFVTQWAAYFYSKYTHKSNHFIFNLQILPVYGGQLLLYARILSQRRFKLAASVLFIAFVVTYLLRIFVFGSLTVFDSTSITIGEFATLCCCMFYLVEVLATNNRLNLFAMPMFWITTGLVVTVVGDFLYIAAFDYILAHNMDPTGNIMGTITTCLSVVEYTCFSIAFYKVGKPAAA</sequence>
<protein>
    <submittedName>
        <fullName evidence="2">Uncharacterized protein</fullName>
    </submittedName>
</protein>
<keyword evidence="1" id="KW-1133">Transmembrane helix</keyword>
<name>A0A1S9PAH3_9SPHI</name>
<evidence type="ECO:0000313" key="2">
    <source>
        <dbReference type="EMBL" id="OOQ57970.1"/>
    </source>
</evidence>
<reference evidence="2 3" key="1">
    <citation type="submission" date="2016-07" db="EMBL/GenBank/DDBJ databases">
        <title>Genomic analysis of zinc-resistant bacterium Mucilaginibacter pedocola TBZ30.</title>
        <authorList>
            <person name="Huang J."/>
            <person name="Tang J."/>
        </authorList>
    </citation>
    <scope>NUCLEOTIDE SEQUENCE [LARGE SCALE GENOMIC DNA]</scope>
    <source>
        <strain evidence="2 3">TBZ30</strain>
    </source>
</reference>
<keyword evidence="1" id="KW-0472">Membrane</keyword>
<feature type="transmembrane region" description="Helical" evidence="1">
    <location>
        <begin position="50"/>
        <end position="71"/>
    </location>
</feature>
<accession>A0A1S9PAH3</accession>
<feature type="transmembrane region" description="Helical" evidence="1">
    <location>
        <begin position="20"/>
        <end position="38"/>
    </location>
</feature>
<dbReference type="AlphaFoldDB" id="A0A1S9PAH3"/>
<gene>
    <name evidence="2" type="ORF">BC343_09875</name>
</gene>
<organism evidence="2 3">
    <name type="scientific">Mucilaginibacter pedocola</name>
    <dbReference type="NCBI Taxonomy" id="1792845"/>
    <lineage>
        <taxon>Bacteria</taxon>
        <taxon>Pseudomonadati</taxon>
        <taxon>Bacteroidota</taxon>
        <taxon>Sphingobacteriia</taxon>
        <taxon>Sphingobacteriales</taxon>
        <taxon>Sphingobacteriaceae</taxon>
        <taxon>Mucilaginibacter</taxon>
    </lineage>
</organism>
<evidence type="ECO:0000256" key="1">
    <source>
        <dbReference type="SAM" id="Phobius"/>
    </source>
</evidence>
<feature type="transmembrane region" description="Helical" evidence="1">
    <location>
        <begin position="141"/>
        <end position="161"/>
    </location>
</feature>
<feature type="transmembrane region" description="Helical" evidence="1">
    <location>
        <begin position="78"/>
        <end position="97"/>
    </location>
</feature>
<keyword evidence="3" id="KW-1185">Reference proteome</keyword>
<proteinExistence type="predicted"/>
<comment type="caution">
    <text evidence="2">The sequence shown here is derived from an EMBL/GenBank/DDBJ whole genome shotgun (WGS) entry which is preliminary data.</text>
</comment>
<dbReference type="EMBL" id="MBTF01000034">
    <property type="protein sequence ID" value="OOQ57970.1"/>
    <property type="molecule type" value="Genomic_DNA"/>
</dbReference>
<evidence type="ECO:0000313" key="3">
    <source>
        <dbReference type="Proteomes" id="UP000189739"/>
    </source>
</evidence>
<dbReference type="STRING" id="1792845.BC343_09875"/>
<feature type="transmembrane region" description="Helical" evidence="1">
    <location>
        <begin position="109"/>
        <end position="129"/>
    </location>
</feature>
<feature type="transmembrane region" description="Helical" evidence="1">
    <location>
        <begin position="176"/>
        <end position="197"/>
    </location>
</feature>
<keyword evidence="1" id="KW-0812">Transmembrane</keyword>
<dbReference type="Proteomes" id="UP000189739">
    <property type="component" value="Unassembled WGS sequence"/>
</dbReference>